<dbReference type="Gene3D" id="3.30.70.270">
    <property type="match status" value="2"/>
</dbReference>
<keyword evidence="3" id="KW-0548">Nucleotidyltransferase</keyword>
<dbReference type="EC" id="2.7.7.49" evidence="1"/>
<evidence type="ECO:0000256" key="6">
    <source>
        <dbReference type="ARBA" id="ARBA00022801"/>
    </source>
</evidence>
<reference evidence="12" key="2">
    <citation type="submission" date="2022-01" db="EMBL/GenBank/DDBJ databases">
        <authorList>
            <person name="Yamashiro T."/>
            <person name="Shiraishi A."/>
            <person name="Satake H."/>
            <person name="Nakayama K."/>
        </authorList>
    </citation>
    <scope>NUCLEOTIDE SEQUENCE</scope>
</reference>
<feature type="compositionally biased region" description="Low complexity" evidence="9">
    <location>
        <begin position="497"/>
        <end position="508"/>
    </location>
</feature>
<sequence>MIIEIVWKKLDREGFVIPNEWYVHYWVYQRRIMRGEFYKNWIGSWVTVVSCYSNFLPYVTSDHCPAMLVMADIAMKKRRSFRFMNYLADKKDFHRVVKDHWNNPVKGFAMFVLAKRLKGMKKHLRELNKKNGNVHDKFKRLRDELKKVQVELDKDLNNSDLREAEMVFSKAYREVALDEEKVLKQKSKVNWLKEGDLNTTYFHNLLKVVEKCLNYIKSNEATSNFQAPNYQAQVGPIEEYRTHLKEVERKTEATKDKVQNTSLESTAHVQPPVVQDPILEPEVAPKPNPKPSIPYPSRLNDQKLREKANNQMLKFLQIFQKLHFDISFADALLYMLKFASTFKSLLSNKEKLFELASTPLNENCSAMLLKKFPEKLGDPSKFLIPCDFPELDECLALADLGASINLMPLSVWKHLSLPELTSTRMTLELANRSTVIPKEMTLRVNDEAITFKVGHTSRYSSNYYEKRDSSSSRQRRSCEEYAHEVLRFSDSSTSGNPTPSDPIIASSSPSFTPFEGGDFVLEEIEACLLNNSVPPEINDANFDLEGDISLLEKLLNEDPSPDIPSMKNDDLKQVDVTMTKPSIEEPPKLELKDLPSHLEYAFLEGTDKLPIIISKNRKTKMKKNLLLKDQMLKRLAGNEYYCFWRWIFSRNFAIPLNHRPREDYLTLPMDVAYRRMPFGLCNAPGTFQRCMMAIFHDMIEETMEVFMDDFSVFGHSFSSCLSHLDKMLKWYEDTNLVLNWEKCHFMVKEGIVLGHKISKSGIEVDKAKVDVIAKLPHPTSVKGVRSFLGHAGFYCRFIQDFSKIARPMTHLLEKETPFIFSKEYIEAFNILKKKLTEAPILVAPTGTYHLKLCATLTMTDAQAHYTTTEKELLAVVYAFKKLWPYLVLSKTIVYTDHSALKYLLAKQDAKPRLLRWILLLQEFDVIIRDKKGAENLAADHLSRLENPHQGVLEKKEINETFPLETLGMISFHGDSSTPWFADIANYHAGNFIVKGMSSQQKKKFFKDVKHYF</sequence>
<feature type="coiled-coil region" evidence="8">
    <location>
        <begin position="124"/>
        <end position="158"/>
    </location>
</feature>
<evidence type="ECO:0000259" key="10">
    <source>
        <dbReference type="Pfam" id="PF00078"/>
    </source>
</evidence>
<keyword evidence="7 12" id="KW-0695">RNA-directed DNA polymerase</keyword>
<keyword evidence="4" id="KW-0540">Nuclease</keyword>
<evidence type="ECO:0000256" key="1">
    <source>
        <dbReference type="ARBA" id="ARBA00012493"/>
    </source>
</evidence>
<dbReference type="SUPFAM" id="SSF56672">
    <property type="entry name" value="DNA/RNA polymerases"/>
    <property type="match status" value="1"/>
</dbReference>
<dbReference type="CDD" id="cd09274">
    <property type="entry name" value="RNase_HI_RT_Ty3"/>
    <property type="match status" value="1"/>
</dbReference>
<dbReference type="EMBL" id="BQNB010021619">
    <property type="protein sequence ID" value="GJU08299.1"/>
    <property type="molecule type" value="Genomic_DNA"/>
</dbReference>
<dbReference type="InterPro" id="IPR021109">
    <property type="entry name" value="Peptidase_aspartic_dom_sf"/>
</dbReference>
<gene>
    <name evidence="12" type="ORF">Tco_1124729</name>
</gene>
<dbReference type="CDD" id="cd01647">
    <property type="entry name" value="RT_LTR"/>
    <property type="match status" value="1"/>
</dbReference>
<keyword evidence="2" id="KW-0808">Transferase</keyword>
<evidence type="ECO:0000313" key="12">
    <source>
        <dbReference type="EMBL" id="GJU08299.1"/>
    </source>
</evidence>
<dbReference type="Pfam" id="PF17917">
    <property type="entry name" value="RT_RNaseH"/>
    <property type="match status" value="1"/>
</dbReference>
<keyword evidence="5" id="KW-0255">Endonuclease</keyword>
<keyword evidence="13" id="KW-1185">Reference proteome</keyword>
<dbReference type="Pfam" id="PF00078">
    <property type="entry name" value="RVT_1"/>
    <property type="match status" value="1"/>
</dbReference>
<proteinExistence type="predicted"/>
<dbReference type="InterPro" id="IPR050951">
    <property type="entry name" value="Retrovirus_Pol_polyprotein"/>
</dbReference>
<evidence type="ECO:0000256" key="3">
    <source>
        <dbReference type="ARBA" id="ARBA00022695"/>
    </source>
</evidence>
<evidence type="ECO:0000313" key="13">
    <source>
        <dbReference type="Proteomes" id="UP001151760"/>
    </source>
</evidence>
<evidence type="ECO:0000256" key="9">
    <source>
        <dbReference type="SAM" id="MobiDB-lite"/>
    </source>
</evidence>
<evidence type="ECO:0000256" key="8">
    <source>
        <dbReference type="SAM" id="Coils"/>
    </source>
</evidence>
<dbReference type="InterPro" id="IPR041373">
    <property type="entry name" value="RT_RNaseH"/>
</dbReference>
<name>A0ABQ5J7C1_9ASTR</name>
<dbReference type="CDD" id="cd00303">
    <property type="entry name" value="retropepsin_like"/>
    <property type="match status" value="1"/>
</dbReference>
<dbReference type="GO" id="GO:0003964">
    <property type="term" value="F:RNA-directed DNA polymerase activity"/>
    <property type="evidence" value="ECO:0007669"/>
    <property type="project" value="UniProtKB-KW"/>
</dbReference>
<evidence type="ECO:0000259" key="11">
    <source>
        <dbReference type="Pfam" id="PF17917"/>
    </source>
</evidence>
<protein>
    <recommendedName>
        <fullName evidence="1">RNA-directed DNA polymerase</fullName>
        <ecNumber evidence="1">2.7.7.49</ecNumber>
    </recommendedName>
</protein>
<dbReference type="Proteomes" id="UP001151760">
    <property type="component" value="Unassembled WGS sequence"/>
</dbReference>
<evidence type="ECO:0000256" key="4">
    <source>
        <dbReference type="ARBA" id="ARBA00022722"/>
    </source>
</evidence>
<dbReference type="InterPro" id="IPR043128">
    <property type="entry name" value="Rev_trsase/Diguanyl_cyclase"/>
</dbReference>
<feature type="region of interest" description="Disordered" evidence="9">
    <location>
        <begin position="278"/>
        <end position="298"/>
    </location>
</feature>
<keyword evidence="6" id="KW-0378">Hydrolase</keyword>
<dbReference type="InterPro" id="IPR043502">
    <property type="entry name" value="DNA/RNA_pol_sf"/>
</dbReference>
<feature type="domain" description="Reverse transcriptase RNase H-like" evidence="11">
    <location>
        <begin position="853"/>
        <end position="923"/>
    </location>
</feature>
<comment type="caution">
    <text evidence="12">The sequence shown here is derived from an EMBL/GenBank/DDBJ whole genome shotgun (WGS) entry which is preliminary data.</text>
</comment>
<organism evidence="12 13">
    <name type="scientific">Tanacetum coccineum</name>
    <dbReference type="NCBI Taxonomy" id="301880"/>
    <lineage>
        <taxon>Eukaryota</taxon>
        <taxon>Viridiplantae</taxon>
        <taxon>Streptophyta</taxon>
        <taxon>Embryophyta</taxon>
        <taxon>Tracheophyta</taxon>
        <taxon>Spermatophyta</taxon>
        <taxon>Magnoliopsida</taxon>
        <taxon>eudicotyledons</taxon>
        <taxon>Gunneridae</taxon>
        <taxon>Pentapetalae</taxon>
        <taxon>asterids</taxon>
        <taxon>campanulids</taxon>
        <taxon>Asterales</taxon>
        <taxon>Asteraceae</taxon>
        <taxon>Asteroideae</taxon>
        <taxon>Anthemideae</taxon>
        <taxon>Anthemidinae</taxon>
        <taxon>Tanacetum</taxon>
    </lineage>
</organism>
<reference evidence="12" key="1">
    <citation type="journal article" date="2022" name="Int. J. Mol. Sci.">
        <title>Draft Genome of Tanacetum Coccineum: Genomic Comparison of Closely Related Tanacetum-Family Plants.</title>
        <authorList>
            <person name="Yamashiro T."/>
            <person name="Shiraishi A."/>
            <person name="Nakayama K."/>
            <person name="Satake H."/>
        </authorList>
    </citation>
    <scope>NUCLEOTIDE SEQUENCE</scope>
</reference>
<accession>A0ABQ5J7C1</accession>
<feature type="region of interest" description="Disordered" evidence="9">
    <location>
        <begin position="488"/>
        <end position="508"/>
    </location>
</feature>
<dbReference type="PANTHER" id="PTHR37984:SF5">
    <property type="entry name" value="PROTEIN NYNRIN-LIKE"/>
    <property type="match status" value="1"/>
</dbReference>
<evidence type="ECO:0000256" key="7">
    <source>
        <dbReference type="ARBA" id="ARBA00022918"/>
    </source>
</evidence>
<dbReference type="PANTHER" id="PTHR37984">
    <property type="entry name" value="PROTEIN CBG26694"/>
    <property type="match status" value="1"/>
</dbReference>
<evidence type="ECO:0000256" key="5">
    <source>
        <dbReference type="ARBA" id="ARBA00022759"/>
    </source>
</evidence>
<dbReference type="InterPro" id="IPR000477">
    <property type="entry name" value="RT_dom"/>
</dbReference>
<feature type="coiled-coil region" evidence="8">
    <location>
        <begin position="237"/>
        <end position="264"/>
    </location>
</feature>
<keyword evidence="8" id="KW-0175">Coiled coil</keyword>
<feature type="compositionally biased region" description="Pro residues" evidence="9">
    <location>
        <begin position="284"/>
        <end position="294"/>
    </location>
</feature>
<evidence type="ECO:0000256" key="2">
    <source>
        <dbReference type="ARBA" id="ARBA00022679"/>
    </source>
</evidence>
<feature type="domain" description="Reverse transcriptase" evidence="10">
    <location>
        <begin position="672"/>
        <end position="757"/>
    </location>
</feature>
<dbReference type="Gene3D" id="2.40.70.10">
    <property type="entry name" value="Acid Proteases"/>
    <property type="match status" value="1"/>
</dbReference>